<keyword evidence="3" id="KW-0812">Transmembrane</keyword>
<dbReference type="AlphaFoldDB" id="A0A6J1RMA8"/>
<dbReference type="InterPro" id="IPR050327">
    <property type="entry name" value="Proton-linked_MCT"/>
</dbReference>
<evidence type="ECO:0000313" key="5">
    <source>
        <dbReference type="RefSeq" id="XP_024893835.1"/>
    </source>
</evidence>
<feature type="transmembrane region" description="Helical" evidence="3">
    <location>
        <begin position="578"/>
        <end position="599"/>
    </location>
</feature>
<evidence type="ECO:0000313" key="4">
    <source>
        <dbReference type="Proteomes" id="UP000504618"/>
    </source>
</evidence>
<dbReference type="PANTHER" id="PTHR11360:SF309">
    <property type="entry name" value="MONOCARBOXYLATE TRANSPORTER 7-LIKE PROTEIN"/>
    <property type="match status" value="1"/>
</dbReference>
<dbReference type="InterPro" id="IPR011701">
    <property type="entry name" value="MFS"/>
</dbReference>
<evidence type="ECO:0000256" key="3">
    <source>
        <dbReference type="SAM" id="Phobius"/>
    </source>
</evidence>
<dbReference type="SUPFAM" id="SSF103473">
    <property type="entry name" value="MFS general substrate transporter"/>
    <property type="match status" value="1"/>
</dbReference>
<feature type="transmembrane region" description="Helical" evidence="3">
    <location>
        <begin position="484"/>
        <end position="510"/>
    </location>
</feature>
<feature type="region of interest" description="Disordered" evidence="2">
    <location>
        <begin position="364"/>
        <end position="421"/>
    </location>
</feature>
<feature type="transmembrane region" description="Helical" evidence="3">
    <location>
        <begin position="122"/>
        <end position="144"/>
    </location>
</feature>
<gene>
    <name evidence="5" type="primary">LOC112468740</name>
</gene>
<feature type="transmembrane region" description="Helical" evidence="3">
    <location>
        <begin position="203"/>
        <end position="223"/>
    </location>
</feature>
<dbReference type="GO" id="GO:0008028">
    <property type="term" value="F:monocarboxylic acid transmembrane transporter activity"/>
    <property type="evidence" value="ECO:0007669"/>
    <property type="project" value="TreeGrafter"/>
</dbReference>
<keyword evidence="3" id="KW-0472">Membrane</keyword>
<feature type="transmembrane region" description="Helical" evidence="3">
    <location>
        <begin position="517"/>
        <end position="536"/>
    </location>
</feature>
<feature type="transmembrane region" description="Helical" evidence="3">
    <location>
        <begin position="52"/>
        <end position="78"/>
    </location>
</feature>
<feature type="transmembrane region" description="Helical" evidence="3">
    <location>
        <begin position="150"/>
        <end position="172"/>
    </location>
</feature>
<dbReference type="InterPro" id="IPR036259">
    <property type="entry name" value="MFS_trans_sf"/>
</dbReference>
<feature type="transmembrane region" description="Helical" evidence="3">
    <location>
        <begin position="542"/>
        <end position="566"/>
    </location>
</feature>
<dbReference type="RefSeq" id="XP_024893835.1">
    <property type="nucleotide sequence ID" value="XM_025038067.1"/>
</dbReference>
<proteinExistence type="predicted"/>
<feature type="coiled-coil region" evidence="1">
    <location>
        <begin position="17"/>
        <end position="44"/>
    </location>
</feature>
<dbReference type="OrthoDB" id="6499973at2759"/>
<name>A0A6J1RMA8_9HYME</name>
<sequence>MTVTEVNGTTINAPNLNNAVESEKKNATAKIEELINEEDEITLEDLAPDGGWGWMIALAMILILFTTIGPGSCFAIIFGDFLEDSGQAGMASSLFNSVFMINYSIASLLTNTLLKRYSTRPVGTVGALFFALSNIALVFVRNIYDMAFIYFLQGFGLGLIMTITNTVFNSYFVKKRAKVMYASQVIVALGGIVYPMLCERMLALYGFRGTAAIIGALSLNSVVGMTMMHPVEWHAKNPAEVRAERAREKEQKVFQELALSNRRSTIHVIHSSSKTKWSSLRSLKEERGTNTPLLNEVFKPSAQRVASVSAIESGMRWRAKSGSIWESLSRRTSAISASSLVNLATRTTYVLSDIRLHLEKKYSERRTDKETQEKEEKQKKEIQEKEEKENKEIQEEEEKQEKETQEKEEKQDKEIQEKEEKQDIEKEQKAIKYKIILRDLVDMSLVKNICFINLCFGVSFVCTADFGFSSLLPLMMTDAGYPKAYAALSVTISGIAELASKILLSIFTLIINVKSKYIFFIATILMGFARIGFLLYEGTIKGALITIMLIGAVRSWLLVPQPLVIIEDLQIEKFASAYGLNAAICTLVTIIFGAIVGIIKDWTGSYKMYQISLLVLNSVFILPWALQFIFVDFRKWRKQRAQETNTKSIDYRWE</sequence>
<organism evidence="4 5">
    <name type="scientific">Temnothorax curvispinosus</name>
    <dbReference type="NCBI Taxonomy" id="300111"/>
    <lineage>
        <taxon>Eukaryota</taxon>
        <taxon>Metazoa</taxon>
        <taxon>Ecdysozoa</taxon>
        <taxon>Arthropoda</taxon>
        <taxon>Hexapoda</taxon>
        <taxon>Insecta</taxon>
        <taxon>Pterygota</taxon>
        <taxon>Neoptera</taxon>
        <taxon>Endopterygota</taxon>
        <taxon>Hymenoptera</taxon>
        <taxon>Apocrita</taxon>
        <taxon>Aculeata</taxon>
        <taxon>Formicoidea</taxon>
        <taxon>Formicidae</taxon>
        <taxon>Myrmicinae</taxon>
        <taxon>Temnothorax</taxon>
    </lineage>
</organism>
<dbReference type="PANTHER" id="PTHR11360">
    <property type="entry name" value="MONOCARBOXYLATE TRANSPORTER"/>
    <property type="match status" value="1"/>
</dbReference>
<dbReference type="Proteomes" id="UP000504618">
    <property type="component" value="Unplaced"/>
</dbReference>
<reference evidence="5" key="1">
    <citation type="submission" date="2025-08" db="UniProtKB">
        <authorList>
            <consortium name="RefSeq"/>
        </authorList>
    </citation>
    <scope>IDENTIFICATION</scope>
    <source>
        <tissue evidence="5">Whole body</tissue>
    </source>
</reference>
<dbReference type="Gene3D" id="1.20.1250.20">
    <property type="entry name" value="MFS general substrate transporter like domains"/>
    <property type="match status" value="2"/>
</dbReference>
<feature type="transmembrane region" description="Helical" evidence="3">
    <location>
        <begin position="450"/>
        <end position="472"/>
    </location>
</feature>
<dbReference type="Pfam" id="PF07690">
    <property type="entry name" value="MFS_1"/>
    <property type="match status" value="2"/>
</dbReference>
<accession>A0A6J1RMA8</accession>
<dbReference type="GeneID" id="112468740"/>
<feature type="transmembrane region" description="Helical" evidence="3">
    <location>
        <begin position="179"/>
        <end position="197"/>
    </location>
</feature>
<feature type="transmembrane region" description="Helical" evidence="3">
    <location>
        <begin position="611"/>
        <end position="631"/>
    </location>
</feature>
<evidence type="ECO:0000256" key="1">
    <source>
        <dbReference type="SAM" id="Coils"/>
    </source>
</evidence>
<evidence type="ECO:0000256" key="2">
    <source>
        <dbReference type="SAM" id="MobiDB-lite"/>
    </source>
</evidence>
<keyword evidence="1" id="KW-0175">Coiled coil</keyword>
<keyword evidence="3" id="KW-1133">Transmembrane helix</keyword>
<protein>
    <submittedName>
        <fullName evidence="5">Monocarboxylate transporter 9-like</fullName>
    </submittedName>
</protein>
<keyword evidence="4" id="KW-1185">Reference proteome</keyword>
<feature type="transmembrane region" description="Helical" evidence="3">
    <location>
        <begin position="90"/>
        <end position="110"/>
    </location>
</feature>